<comment type="caution">
    <text evidence="1">The sequence shown here is derived from an EMBL/GenBank/DDBJ whole genome shotgun (WGS) entry which is preliminary data.</text>
</comment>
<keyword evidence="2" id="KW-1185">Reference proteome</keyword>
<evidence type="ECO:0000313" key="2">
    <source>
        <dbReference type="Proteomes" id="UP000319627"/>
    </source>
</evidence>
<organism evidence="1 2">
    <name type="scientific">Azomonas agilis</name>
    <dbReference type="NCBI Taxonomy" id="116849"/>
    <lineage>
        <taxon>Bacteria</taxon>
        <taxon>Pseudomonadati</taxon>
        <taxon>Pseudomonadota</taxon>
        <taxon>Gammaproteobacteria</taxon>
        <taxon>Pseudomonadales</taxon>
        <taxon>Pseudomonadaceae</taxon>
        <taxon>Azomonas</taxon>
    </lineage>
</organism>
<dbReference type="InterPro" id="IPR007435">
    <property type="entry name" value="DUF484"/>
</dbReference>
<dbReference type="PANTHER" id="PTHR38765:SF1">
    <property type="entry name" value="DUF484 DOMAIN-CONTAINING PROTEIN"/>
    <property type="match status" value="1"/>
</dbReference>
<dbReference type="InterPro" id="IPR029016">
    <property type="entry name" value="GAF-like_dom_sf"/>
</dbReference>
<evidence type="ECO:0008006" key="3">
    <source>
        <dbReference type="Google" id="ProtNLM"/>
    </source>
</evidence>
<name>A0A562J2D8_9GAMM</name>
<dbReference type="OrthoDB" id="8525200at2"/>
<dbReference type="Gene3D" id="3.30.450.40">
    <property type="match status" value="1"/>
</dbReference>
<dbReference type="RefSeq" id="WP_144569962.1">
    <property type="nucleotide sequence ID" value="NZ_VLKG01000001.1"/>
</dbReference>
<accession>A0A562J2D8</accession>
<dbReference type="EMBL" id="VLKG01000001">
    <property type="protein sequence ID" value="TWH77283.1"/>
    <property type="molecule type" value="Genomic_DNA"/>
</dbReference>
<proteinExistence type="predicted"/>
<evidence type="ECO:0000313" key="1">
    <source>
        <dbReference type="EMBL" id="TWH77283.1"/>
    </source>
</evidence>
<dbReference type="Pfam" id="PF04340">
    <property type="entry name" value="DUF484"/>
    <property type="match status" value="1"/>
</dbReference>
<dbReference type="PANTHER" id="PTHR38765">
    <property type="entry name" value="DUF484 DOMAIN-CONTAINING PROTEIN"/>
    <property type="match status" value="1"/>
</dbReference>
<dbReference type="AlphaFoldDB" id="A0A562J2D8"/>
<gene>
    <name evidence="1" type="ORF">LX59_00189</name>
</gene>
<reference evidence="1 2" key="1">
    <citation type="submission" date="2019-07" db="EMBL/GenBank/DDBJ databases">
        <title>Genomic Encyclopedia of Type Strains, Phase I: the one thousand microbial genomes (KMG-I) project.</title>
        <authorList>
            <person name="Kyrpides N."/>
        </authorList>
    </citation>
    <scope>NUCLEOTIDE SEQUENCE [LARGE SCALE GENOMIC DNA]</scope>
    <source>
        <strain evidence="1 2">DSM 375</strain>
    </source>
</reference>
<dbReference type="Proteomes" id="UP000319627">
    <property type="component" value="Unassembled WGS sequence"/>
</dbReference>
<protein>
    <recommendedName>
        <fullName evidence="3">DUF484 family protein</fullName>
    </recommendedName>
</protein>
<sequence length="228" mass="25220">MTQDRLTAPALEAAQVAAYLREHPDFFVEQDELLQALRIPHAPRGAISLVERQLYSFRHRNEHLHERLGSMLETARDNDRLFEKTRRLILALMDADSLEEVIGVVDESLRHDFNVPYTSLILFSQHALPVGRSVSAEQALSAIGGLLLERQGICGVLRPNDLAFLFEDDSPHIGSAAVIAVGGRAVLAIGTPDPQHYKGSLGTLFLAHIAEVLERVLARFSTQLECIG</sequence>